<dbReference type="PANTHER" id="PTHR28280:SF1">
    <property type="entry name" value="SHUTTLING PRE-60S FACTOR ECM1"/>
    <property type="match status" value="1"/>
</dbReference>
<evidence type="ECO:0000313" key="8">
    <source>
        <dbReference type="EMBL" id="KAK4110689.1"/>
    </source>
</evidence>
<dbReference type="RefSeq" id="XP_064668259.1">
    <property type="nucleotide sequence ID" value="XM_064817925.1"/>
</dbReference>
<sequence>MAKGSISKGKKGPSIHSRAARRATSPGIDTDKSLKNVRPPQDSVDRRPAVLAAHHASGVTKKAKTNRKAVMSSKARRRHEKSLDRAEAVMDRTAVKVQKSKGKAKIISSRKKAWEEINEQVQGLEGKPKLSKKARTKAEEDAMVAAFYADDDGDEQMEEAGHDTESHGNDAEAVPPAVQPVSIPTAPPPAEDEEEIL</sequence>
<accession>A0AAN6QM04</accession>
<dbReference type="InterPro" id="IPR053278">
    <property type="entry name" value="Pre-60S_factor_ECM1"/>
</dbReference>
<keyword evidence="6" id="KW-0539">Nucleus</keyword>
<reference evidence="8" key="1">
    <citation type="journal article" date="2023" name="Mol. Phylogenet. Evol.">
        <title>Genome-scale phylogeny and comparative genomics of the fungal order Sordariales.</title>
        <authorList>
            <person name="Hensen N."/>
            <person name="Bonometti L."/>
            <person name="Westerberg I."/>
            <person name="Brannstrom I.O."/>
            <person name="Guillou S."/>
            <person name="Cros-Aarteil S."/>
            <person name="Calhoun S."/>
            <person name="Haridas S."/>
            <person name="Kuo A."/>
            <person name="Mondo S."/>
            <person name="Pangilinan J."/>
            <person name="Riley R."/>
            <person name="LaButti K."/>
            <person name="Andreopoulos B."/>
            <person name="Lipzen A."/>
            <person name="Chen C."/>
            <person name="Yan M."/>
            <person name="Daum C."/>
            <person name="Ng V."/>
            <person name="Clum A."/>
            <person name="Steindorff A."/>
            <person name="Ohm R.A."/>
            <person name="Martin F."/>
            <person name="Silar P."/>
            <person name="Natvig D.O."/>
            <person name="Lalanne C."/>
            <person name="Gautier V."/>
            <person name="Ament-Velasquez S.L."/>
            <person name="Kruys A."/>
            <person name="Hutchinson M.I."/>
            <person name="Powell A.J."/>
            <person name="Barry K."/>
            <person name="Miller A.N."/>
            <person name="Grigoriev I.V."/>
            <person name="Debuchy R."/>
            <person name="Gladieux P."/>
            <person name="Hiltunen Thoren M."/>
            <person name="Johannesson H."/>
        </authorList>
    </citation>
    <scope>NUCLEOTIDE SEQUENCE</scope>
    <source>
        <strain evidence="8">CBS 508.74</strain>
    </source>
</reference>
<dbReference type="GeneID" id="89942050"/>
<feature type="region of interest" description="Disordered" evidence="7">
    <location>
        <begin position="151"/>
        <end position="197"/>
    </location>
</feature>
<gene>
    <name evidence="8" type="ORF">N656DRAFT_799817</name>
</gene>
<comment type="subcellular location">
    <subcellularLocation>
        <location evidence="2">Cytoplasm</location>
    </subcellularLocation>
    <subcellularLocation>
        <location evidence="1">Nucleus</location>
    </subcellularLocation>
</comment>
<dbReference type="Proteomes" id="UP001302812">
    <property type="component" value="Unassembled WGS sequence"/>
</dbReference>
<dbReference type="GO" id="GO:0030687">
    <property type="term" value="C:preribosome, large subunit precursor"/>
    <property type="evidence" value="ECO:0007669"/>
    <property type="project" value="TreeGrafter"/>
</dbReference>
<dbReference type="InterPro" id="IPR022784">
    <property type="entry name" value="Ribosome_bgen_Alb1"/>
</dbReference>
<reference evidence="8" key="2">
    <citation type="submission" date="2023-05" db="EMBL/GenBank/DDBJ databases">
        <authorList>
            <consortium name="Lawrence Berkeley National Laboratory"/>
            <person name="Steindorff A."/>
            <person name="Hensen N."/>
            <person name="Bonometti L."/>
            <person name="Westerberg I."/>
            <person name="Brannstrom I.O."/>
            <person name="Guillou S."/>
            <person name="Cros-Aarteil S."/>
            <person name="Calhoun S."/>
            <person name="Haridas S."/>
            <person name="Kuo A."/>
            <person name="Mondo S."/>
            <person name="Pangilinan J."/>
            <person name="Riley R."/>
            <person name="Labutti K."/>
            <person name="Andreopoulos B."/>
            <person name="Lipzen A."/>
            <person name="Chen C."/>
            <person name="Yanf M."/>
            <person name="Daum C."/>
            <person name="Ng V."/>
            <person name="Clum A."/>
            <person name="Ohm R."/>
            <person name="Martin F."/>
            <person name="Silar P."/>
            <person name="Natvig D."/>
            <person name="Lalanne C."/>
            <person name="Gautier V."/>
            <person name="Ament-Velasquez S.L."/>
            <person name="Kruys A."/>
            <person name="Hutchinson M.I."/>
            <person name="Powell A.J."/>
            <person name="Barry K."/>
            <person name="Miller A.N."/>
            <person name="Grigoriev I.V."/>
            <person name="Debuchy R."/>
            <person name="Gladieux P."/>
            <person name="Thoren M.H."/>
            <person name="Johannesson H."/>
        </authorList>
    </citation>
    <scope>NUCLEOTIDE SEQUENCE</scope>
    <source>
        <strain evidence="8">CBS 508.74</strain>
    </source>
</reference>
<evidence type="ECO:0000313" key="9">
    <source>
        <dbReference type="Proteomes" id="UP001302812"/>
    </source>
</evidence>
<keyword evidence="5" id="KW-0690">Ribosome biogenesis</keyword>
<dbReference type="GO" id="GO:0005737">
    <property type="term" value="C:cytoplasm"/>
    <property type="evidence" value="ECO:0007669"/>
    <property type="project" value="UniProtKB-SubCell"/>
</dbReference>
<evidence type="ECO:0000256" key="5">
    <source>
        <dbReference type="ARBA" id="ARBA00022517"/>
    </source>
</evidence>
<keyword evidence="9" id="KW-1185">Reference proteome</keyword>
<dbReference type="EMBL" id="MU853349">
    <property type="protein sequence ID" value="KAK4110689.1"/>
    <property type="molecule type" value="Genomic_DNA"/>
</dbReference>
<dbReference type="AlphaFoldDB" id="A0AAN6QM04"/>
<dbReference type="GO" id="GO:0000055">
    <property type="term" value="P:ribosomal large subunit export from nucleus"/>
    <property type="evidence" value="ECO:0007669"/>
    <property type="project" value="TreeGrafter"/>
</dbReference>
<dbReference type="PANTHER" id="PTHR28280">
    <property type="entry name" value="SHUTTLING PRE-60S FACTOR ECM1"/>
    <property type="match status" value="1"/>
</dbReference>
<proteinExistence type="predicted"/>
<dbReference type="GO" id="GO:0005730">
    <property type="term" value="C:nucleolus"/>
    <property type="evidence" value="ECO:0007669"/>
    <property type="project" value="TreeGrafter"/>
</dbReference>
<feature type="compositionally biased region" description="Basic and acidic residues" evidence="7">
    <location>
        <begin position="159"/>
        <end position="170"/>
    </location>
</feature>
<keyword evidence="3" id="KW-0813">Transport</keyword>
<protein>
    <recommendedName>
        <fullName evidence="10">Alb1-domain-containing protein</fullName>
    </recommendedName>
</protein>
<evidence type="ECO:0008006" key="10">
    <source>
        <dbReference type="Google" id="ProtNLM"/>
    </source>
</evidence>
<dbReference type="Pfam" id="PF09135">
    <property type="entry name" value="Alb1"/>
    <property type="match status" value="1"/>
</dbReference>
<evidence type="ECO:0000256" key="4">
    <source>
        <dbReference type="ARBA" id="ARBA00022490"/>
    </source>
</evidence>
<feature type="compositionally biased region" description="Basic residues" evidence="7">
    <location>
        <begin position="8"/>
        <end position="21"/>
    </location>
</feature>
<comment type="caution">
    <text evidence="8">The sequence shown here is derived from an EMBL/GenBank/DDBJ whole genome shotgun (WGS) entry which is preliminary data.</text>
</comment>
<evidence type="ECO:0000256" key="2">
    <source>
        <dbReference type="ARBA" id="ARBA00004496"/>
    </source>
</evidence>
<evidence type="ECO:0000256" key="1">
    <source>
        <dbReference type="ARBA" id="ARBA00004123"/>
    </source>
</evidence>
<keyword evidence="4" id="KW-0963">Cytoplasm</keyword>
<organism evidence="8 9">
    <name type="scientific">Canariomyces notabilis</name>
    <dbReference type="NCBI Taxonomy" id="2074819"/>
    <lineage>
        <taxon>Eukaryota</taxon>
        <taxon>Fungi</taxon>
        <taxon>Dikarya</taxon>
        <taxon>Ascomycota</taxon>
        <taxon>Pezizomycotina</taxon>
        <taxon>Sordariomycetes</taxon>
        <taxon>Sordariomycetidae</taxon>
        <taxon>Sordariales</taxon>
        <taxon>Chaetomiaceae</taxon>
        <taxon>Canariomyces</taxon>
    </lineage>
</organism>
<name>A0AAN6QM04_9PEZI</name>
<evidence type="ECO:0000256" key="7">
    <source>
        <dbReference type="SAM" id="MobiDB-lite"/>
    </source>
</evidence>
<evidence type="ECO:0000256" key="3">
    <source>
        <dbReference type="ARBA" id="ARBA00022448"/>
    </source>
</evidence>
<evidence type="ECO:0000256" key="6">
    <source>
        <dbReference type="ARBA" id="ARBA00023242"/>
    </source>
</evidence>
<feature type="region of interest" description="Disordered" evidence="7">
    <location>
        <begin position="1"/>
        <end position="84"/>
    </location>
</feature>